<sequence>MPKLGLTCQHCATPLADSGSLICGGCIKNPPQFTQAYVAYKFEEPLRGLLHQFKYHNGLYLHSFLSHLMLSGLPSSNLPQCLIPVPMHAQKIKQRGFNHAAVLTRDLAKKLNLPYDLTSCQKTLNTAPQASLDKEQRQKNLRNAFNSKKLPFQHIALIDDLLTTGSTANELALTLKKAGVEQVDLWCCARAVVNINA</sequence>
<name>A0ABY4YC66_9GAMM</name>
<dbReference type="EMBL" id="CP071527">
    <property type="protein sequence ID" value="USQ15121.1"/>
    <property type="molecule type" value="Genomic_DNA"/>
</dbReference>
<protein>
    <submittedName>
        <fullName evidence="2">ComF family protein</fullName>
    </submittedName>
</protein>
<proteinExistence type="inferred from homology"/>
<reference evidence="2" key="1">
    <citation type="submission" date="2021-03" db="EMBL/GenBank/DDBJ databases">
        <title>Legionella lytica PCM 2298.</title>
        <authorList>
            <person name="Koper P."/>
        </authorList>
    </citation>
    <scope>NUCLEOTIDE SEQUENCE</scope>
    <source>
        <strain evidence="2">PCM 2298</strain>
    </source>
</reference>
<dbReference type="CDD" id="cd06223">
    <property type="entry name" value="PRTases_typeI"/>
    <property type="match status" value="1"/>
</dbReference>
<keyword evidence="3" id="KW-1185">Reference proteome</keyword>
<dbReference type="PANTHER" id="PTHR47505">
    <property type="entry name" value="DNA UTILIZATION PROTEIN YHGH"/>
    <property type="match status" value="1"/>
</dbReference>
<dbReference type="Proteomes" id="UP001057474">
    <property type="component" value="Chromosome"/>
</dbReference>
<organism evidence="2 3">
    <name type="scientific">Legionella lytica</name>
    <dbReference type="NCBI Taxonomy" id="96232"/>
    <lineage>
        <taxon>Bacteria</taxon>
        <taxon>Pseudomonadati</taxon>
        <taxon>Pseudomonadota</taxon>
        <taxon>Gammaproteobacteria</taxon>
        <taxon>Legionellales</taxon>
        <taxon>Legionellaceae</taxon>
        <taxon>Legionella</taxon>
    </lineage>
</organism>
<evidence type="ECO:0000313" key="3">
    <source>
        <dbReference type="Proteomes" id="UP001057474"/>
    </source>
</evidence>
<dbReference type="SUPFAM" id="SSF53271">
    <property type="entry name" value="PRTase-like"/>
    <property type="match status" value="1"/>
</dbReference>
<evidence type="ECO:0000313" key="2">
    <source>
        <dbReference type="EMBL" id="USQ15121.1"/>
    </source>
</evidence>
<evidence type="ECO:0000256" key="1">
    <source>
        <dbReference type="ARBA" id="ARBA00008007"/>
    </source>
</evidence>
<dbReference type="InterPro" id="IPR000836">
    <property type="entry name" value="PRTase_dom"/>
</dbReference>
<dbReference type="InterPro" id="IPR029057">
    <property type="entry name" value="PRTase-like"/>
</dbReference>
<dbReference type="InterPro" id="IPR051910">
    <property type="entry name" value="ComF/GntX_DNA_util-trans"/>
</dbReference>
<accession>A0ABY4YC66</accession>
<dbReference type="PANTHER" id="PTHR47505:SF1">
    <property type="entry name" value="DNA UTILIZATION PROTEIN YHGH"/>
    <property type="match status" value="1"/>
</dbReference>
<comment type="similarity">
    <text evidence="1">Belongs to the ComF/GntX family.</text>
</comment>
<dbReference type="Gene3D" id="3.40.50.2020">
    <property type="match status" value="1"/>
</dbReference>
<gene>
    <name evidence="2" type="ORF">J2N86_04405</name>
</gene>